<protein>
    <submittedName>
        <fullName evidence="1">Uncharacterized protein</fullName>
    </submittedName>
</protein>
<name>A0A2J6XFR8_9CHLR</name>
<evidence type="ECO:0000313" key="2">
    <source>
        <dbReference type="Proteomes" id="UP000243376"/>
    </source>
</evidence>
<accession>A0A2J6XFR8</accession>
<reference evidence="1 2" key="1">
    <citation type="submission" date="2018-01" db="EMBL/GenBank/DDBJ databases">
        <title>Metagenomic assembled genomes from two thermal pools in the Uzon Caldera, Kamchatka, Russia.</title>
        <authorList>
            <person name="Wilkins L."/>
            <person name="Ettinger C."/>
        </authorList>
    </citation>
    <scope>NUCLEOTIDE SEQUENCE [LARGE SCALE GENOMIC DNA]</scope>
    <source>
        <strain evidence="1">ZAV-02</strain>
    </source>
</reference>
<proteinExistence type="predicted"/>
<dbReference type="Proteomes" id="UP000243376">
    <property type="component" value="Unassembled WGS sequence"/>
</dbReference>
<sequence length="191" mass="21012">MMNNSAAIYVAHASHQSVAATLLAILLEQGYTAVDQPPHAISGLIMIPDKPLRHFFIAPPAQGWVTIWEDPRYFADRTLARTLAALLNTRSVWIEVGGNGVSWARGLYDGSTVIEERFEAVETMFYGERGVVHLTFDPDLLPEDWITRLGLPYPELHYEAILAGAQLPGEPPLHLVVQRSTDPAISAASRG</sequence>
<comment type="caution">
    <text evidence="1">The sequence shown here is derived from an EMBL/GenBank/DDBJ whole genome shotgun (WGS) entry which is preliminary data.</text>
</comment>
<dbReference type="EMBL" id="PNIQ01000046">
    <property type="protein sequence ID" value="PMP87022.1"/>
    <property type="molecule type" value="Genomic_DNA"/>
</dbReference>
<gene>
    <name evidence="1" type="ORF">C0184_00630</name>
</gene>
<evidence type="ECO:0000313" key="1">
    <source>
        <dbReference type="EMBL" id="PMP87022.1"/>
    </source>
</evidence>
<organism evidence="1 2">
    <name type="scientific">Chloroflexus aggregans</name>
    <dbReference type="NCBI Taxonomy" id="152260"/>
    <lineage>
        <taxon>Bacteria</taxon>
        <taxon>Bacillati</taxon>
        <taxon>Chloroflexota</taxon>
        <taxon>Chloroflexia</taxon>
        <taxon>Chloroflexales</taxon>
        <taxon>Chloroflexineae</taxon>
        <taxon>Chloroflexaceae</taxon>
        <taxon>Chloroflexus</taxon>
    </lineage>
</organism>
<dbReference type="AlphaFoldDB" id="A0A2J6XFR8"/>